<sequence length="156" mass="17790">MLLLAAVEASSSGGESLSLCVIISSTRKTTKKKITNYERKTGETKLTRLYNQPVYEAERVKRPFKGWSREWGPLSHSGVRVTLEDGSQWLIHKGNEYGKSSQTVVVDARHMGPRWRVRRRHWTSPGTVGDLVAVGGSRYNRFFDNCHLASRRIMRQ</sequence>
<protein>
    <submittedName>
        <fullName evidence="1">Uncharacterized protein</fullName>
    </submittedName>
</protein>
<keyword evidence="2" id="KW-1185">Reference proteome</keyword>
<evidence type="ECO:0000313" key="1">
    <source>
        <dbReference type="Ensembl" id="ENSMMDP00005023667.1"/>
    </source>
</evidence>
<dbReference type="AlphaFoldDB" id="A0A667Y7R9"/>
<accession>A0A667Y7R9</accession>
<dbReference type="Proteomes" id="UP000472263">
    <property type="component" value="Chromosome 16"/>
</dbReference>
<name>A0A667Y7R9_9TELE</name>
<reference evidence="1" key="2">
    <citation type="submission" date="2025-08" db="UniProtKB">
        <authorList>
            <consortium name="Ensembl"/>
        </authorList>
    </citation>
    <scope>IDENTIFICATION</scope>
</reference>
<evidence type="ECO:0000313" key="2">
    <source>
        <dbReference type="Proteomes" id="UP000472263"/>
    </source>
</evidence>
<reference evidence="1" key="1">
    <citation type="submission" date="2019-06" db="EMBL/GenBank/DDBJ databases">
        <authorList>
            <consortium name="Wellcome Sanger Institute Data Sharing"/>
        </authorList>
    </citation>
    <scope>NUCLEOTIDE SEQUENCE [LARGE SCALE GENOMIC DNA]</scope>
</reference>
<dbReference type="InParanoid" id="A0A667Y7R9"/>
<reference evidence="1" key="3">
    <citation type="submission" date="2025-09" db="UniProtKB">
        <authorList>
            <consortium name="Ensembl"/>
        </authorList>
    </citation>
    <scope>IDENTIFICATION</scope>
</reference>
<organism evidence="1 2">
    <name type="scientific">Myripristis murdjan</name>
    <name type="common">pinecone soldierfish</name>
    <dbReference type="NCBI Taxonomy" id="586833"/>
    <lineage>
        <taxon>Eukaryota</taxon>
        <taxon>Metazoa</taxon>
        <taxon>Chordata</taxon>
        <taxon>Craniata</taxon>
        <taxon>Vertebrata</taxon>
        <taxon>Euteleostomi</taxon>
        <taxon>Actinopterygii</taxon>
        <taxon>Neopterygii</taxon>
        <taxon>Teleostei</taxon>
        <taxon>Neoteleostei</taxon>
        <taxon>Acanthomorphata</taxon>
        <taxon>Holocentriformes</taxon>
        <taxon>Holocentridae</taxon>
        <taxon>Myripristis</taxon>
    </lineage>
</organism>
<proteinExistence type="predicted"/>
<dbReference type="Ensembl" id="ENSMMDT00005024176.1">
    <property type="protein sequence ID" value="ENSMMDP00005023667.1"/>
    <property type="gene ID" value="ENSMMDG00005011404.1"/>
</dbReference>
<dbReference type="GeneTree" id="ENSGT00690000103873"/>